<reference evidence="3 4" key="1">
    <citation type="submission" date="2023-01" db="EMBL/GenBank/DDBJ databases">
        <title>Analysis of 21 Apiospora genomes using comparative genomics revels a genus with tremendous synthesis potential of carbohydrate active enzymes and secondary metabolites.</title>
        <authorList>
            <person name="Sorensen T."/>
        </authorList>
    </citation>
    <scope>NUCLEOTIDE SEQUENCE [LARGE SCALE GENOMIC DNA]</scope>
    <source>
        <strain evidence="3 4">CBS 135458</strain>
    </source>
</reference>
<sequence>MPTHRYTYACLPGVVQVLQREAEFFYYVAPNIGLRLPTTYWCGTVKSKGIIMDGPSGSDSKFGILKEPRSVEVDKANVAQLAEIHAGTWQKFVKDYPWLTGERGQRNQPMEGRHHATPGASTLGGSLRRIRPTTSTGAVTRPRAHAQGLPRALPLTKHHCMRHGDAHVANTFIRHGGVPSFMDFQCVVFDPPFHDLAYFFDGALTVEDPRRQEKEILRHYLKCLYEAGQKAVTNVPELGLEDVWDEYRMHIFYCSTLSLTLVGMYTAEGLFPSGGEGLRCHCE</sequence>
<dbReference type="Gene3D" id="3.90.1200.10">
    <property type="match status" value="1"/>
</dbReference>
<dbReference type="Pfam" id="PF01636">
    <property type="entry name" value="APH"/>
    <property type="match status" value="1"/>
</dbReference>
<organism evidence="3 4">
    <name type="scientific">Apiospora phragmitis</name>
    <dbReference type="NCBI Taxonomy" id="2905665"/>
    <lineage>
        <taxon>Eukaryota</taxon>
        <taxon>Fungi</taxon>
        <taxon>Dikarya</taxon>
        <taxon>Ascomycota</taxon>
        <taxon>Pezizomycotina</taxon>
        <taxon>Sordariomycetes</taxon>
        <taxon>Xylariomycetidae</taxon>
        <taxon>Amphisphaeriales</taxon>
        <taxon>Apiosporaceae</taxon>
        <taxon>Apiospora</taxon>
    </lineage>
</organism>
<dbReference type="RefSeq" id="XP_066713214.1">
    <property type="nucleotide sequence ID" value="XM_066861044.1"/>
</dbReference>
<dbReference type="SUPFAM" id="SSF56112">
    <property type="entry name" value="Protein kinase-like (PK-like)"/>
    <property type="match status" value="1"/>
</dbReference>
<evidence type="ECO:0000256" key="1">
    <source>
        <dbReference type="SAM" id="MobiDB-lite"/>
    </source>
</evidence>
<evidence type="ECO:0000313" key="3">
    <source>
        <dbReference type="EMBL" id="KAK8054568.1"/>
    </source>
</evidence>
<evidence type="ECO:0000259" key="2">
    <source>
        <dbReference type="Pfam" id="PF01636"/>
    </source>
</evidence>
<gene>
    <name evidence="3" type="ORF">PG994_009635</name>
</gene>
<feature type="region of interest" description="Disordered" evidence="1">
    <location>
        <begin position="103"/>
        <end position="129"/>
    </location>
</feature>
<accession>A0ABR1U6N2</accession>
<evidence type="ECO:0000313" key="4">
    <source>
        <dbReference type="Proteomes" id="UP001480595"/>
    </source>
</evidence>
<name>A0ABR1U6N2_9PEZI</name>
<dbReference type="InterPro" id="IPR011009">
    <property type="entry name" value="Kinase-like_dom_sf"/>
</dbReference>
<proteinExistence type="predicted"/>
<protein>
    <recommendedName>
        <fullName evidence="2">Aminoglycoside phosphotransferase domain-containing protein</fullName>
    </recommendedName>
</protein>
<dbReference type="InterPro" id="IPR002575">
    <property type="entry name" value="Aminoglycoside_PTrfase"/>
</dbReference>
<feature type="domain" description="Aminoglycoside phosphotransferase" evidence="2">
    <location>
        <begin position="147"/>
        <end position="221"/>
    </location>
</feature>
<dbReference type="GeneID" id="92094107"/>
<dbReference type="EMBL" id="JAQQWL010000010">
    <property type="protein sequence ID" value="KAK8054568.1"/>
    <property type="molecule type" value="Genomic_DNA"/>
</dbReference>
<dbReference type="Proteomes" id="UP001480595">
    <property type="component" value="Unassembled WGS sequence"/>
</dbReference>
<comment type="caution">
    <text evidence="3">The sequence shown here is derived from an EMBL/GenBank/DDBJ whole genome shotgun (WGS) entry which is preliminary data.</text>
</comment>
<keyword evidence="4" id="KW-1185">Reference proteome</keyword>